<dbReference type="EMBL" id="JACOPS010000001">
    <property type="protein sequence ID" value="MBC5727430.1"/>
    <property type="molecule type" value="Genomic_DNA"/>
</dbReference>
<dbReference type="RefSeq" id="WP_186934748.1">
    <property type="nucleotide sequence ID" value="NZ_JACOPS010000001.1"/>
</dbReference>
<comment type="caution">
    <text evidence="2">The sequence shown here is derived from an EMBL/GenBank/DDBJ whole genome shotgun (WGS) entry which is preliminary data.</text>
</comment>
<sequence>MVWNFFENSFNTVLSIIQNIFSTVVSLPENILNGIKFIFIPDTEHINNSIDNLVNNFKNAFGVNSFDISEVFGTEAEIGNQQGTIQVGSITFTGTVFDSSFLLKAVNTFRPAIRGFIIFLLVLYNINQFLRFIGQEGLSLGSLFASSRKDD</sequence>
<accession>A0ABR7HIX2</accession>
<evidence type="ECO:0000313" key="1">
    <source>
        <dbReference type="EMBL" id="MBC5727430.1"/>
    </source>
</evidence>
<name>A0ABR7HIX2_9FIRM</name>
<evidence type="ECO:0000313" key="3">
    <source>
        <dbReference type="Proteomes" id="UP000636755"/>
    </source>
</evidence>
<protein>
    <submittedName>
        <fullName evidence="2">Uncharacterized protein</fullName>
    </submittedName>
</protein>
<reference evidence="2 3" key="1">
    <citation type="submission" date="2020-08" db="EMBL/GenBank/DDBJ databases">
        <title>Genome public.</title>
        <authorList>
            <person name="Liu C."/>
            <person name="Sun Q."/>
        </authorList>
    </citation>
    <scope>NUCLEOTIDE SEQUENCE [LARGE SCALE GENOMIC DNA]</scope>
    <source>
        <strain evidence="2 3">NSJ-71</strain>
    </source>
</reference>
<organism evidence="2 3">
    <name type="scientific">Ruminococcus intestinalis</name>
    <dbReference type="NCBI Taxonomy" id="2763066"/>
    <lineage>
        <taxon>Bacteria</taxon>
        <taxon>Bacillati</taxon>
        <taxon>Bacillota</taxon>
        <taxon>Clostridia</taxon>
        <taxon>Eubacteriales</taxon>
        <taxon>Oscillospiraceae</taxon>
        <taxon>Ruminococcus</taxon>
    </lineage>
</organism>
<evidence type="ECO:0000313" key="2">
    <source>
        <dbReference type="EMBL" id="MBC5727442.1"/>
    </source>
</evidence>
<dbReference type="EMBL" id="JACOPS010000001">
    <property type="protein sequence ID" value="MBC5727442.1"/>
    <property type="molecule type" value="Genomic_DNA"/>
</dbReference>
<gene>
    <name evidence="1" type="ORF">H8R91_02565</name>
    <name evidence="2" type="ORF">H8R91_02625</name>
</gene>
<dbReference type="Proteomes" id="UP000636755">
    <property type="component" value="Unassembled WGS sequence"/>
</dbReference>
<keyword evidence="3" id="KW-1185">Reference proteome</keyword>
<proteinExistence type="predicted"/>